<proteinExistence type="predicted"/>
<sequence length="142" mass="16079">MLKQLTFEGWTTNEPVHDLKQKSDMLATANEVFMANNAAGLISMNEYETGLPDARMKDLYGSVKPEEQAIWEYLSWDGWQPTRMYAGITDLSRDPTGDFRAAAEARRTNPDDPVDGFTLDAYSTPLLAEGDVNEFKERMRGY</sequence>
<keyword evidence="2" id="KW-1185">Reference proteome</keyword>
<reference evidence="1 2" key="1">
    <citation type="submission" date="2020-03" db="EMBL/GenBank/DDBJ databases">
        <title>Leucobacter sp. nov., isolated from beetles.</title>
        <authorList>
            <person name="Hyun D.-W."/>
            <person name="Bae J.-W."/>
        </authorList>
    </citation>
    <scope>NUCLEOTIDE SEQUENCE [LARGE SCALE GENOMIC DNA]</scope>
    <source>
        <strain evidence="1 2">HDW9A</strain>
    </source>
</reference>
<evidence type="ECO:0000313" key="2">
    <source>
        <dbReference type="Proteomes" id="UP000503441"/>
    </source>
</evidence>
<evidence type="ECO:0000313" key="1">
    <source>
        <dbReference type="EMBL" id="QIM19394.1"/>
    </source>
</evidence>
<name>A0ABX6K2M8_9MICO</name>
<protein>
    <submittedName>
        <fullName evidence="1">Uncharacterized protein</fullName>
    </submittedName>
</protein>
<dbReference type="Proteomes" id="UP000503441">
    <property type="component" value="Chromosome"/>
</dbReference>
<gene>
    <name evidence="1" type="ORF">G7066_13885</name>
</gene>
<accession>A0ABX6K2M8</accession>
<dbReference type="EMBL" id="CP049933">
    <property type="protein sequence ID" value="QIM19394.1"/>
    <property type="molecule type" value="Genomic_DNA"/>
</dbReference>
<dbReference type="RefSeq" id="WP_166331636.1">
    <property type="nucleotide sequence ID" value="NZ_CP049933.1"/>
</dbReference>
<organism evidence="1 2">
    <name type="scientific">Leucobacter coleopterorum</name>
    <dbReference type="NCBI Taxonomy" id="2714933"/>
    <lineage>
        <taxon>Bacteria</taxon>
        <taxon>Bacillati</taxon>
        <taxon>Actinomycetota</taxon>
        <taxon>Actinomycetes</taxon>
        <taxon>Micrococcales</taxon>
        <taxon>Microbacteriaceae</taxon>
        <taxon>Leucobacter</taxon>
    </lineage>
</organism>